<evidence type="ECO:0000313" key="7">
    <source>
        <dbReference type="EMBL" id="AVO33971.1"/>
    </source>
</evidence>
<evidence type="ECO:0000259" key="6">
    <source>
        <dbReference type="Pfam" id="PF07992"/>
    </source>
</evidence>
<dbReference type="InterPro" id="IPR036188">
    <property type="entry name" value="FAD/NAD-bd_sf"/>
</dbReference>
<dbReference type="EMBL" id="CP027666">
    <property type="protein sequence ID" value="AVO33971.1"/>
    <property type="molecule type" value="Genomic_DNA"/>
</dbReference>
<reference evidence="7 8" key="1">
    <citation type="submission" date="2018-03" db="EMBL/GenBank/DDBJ databases">
        <title>Genome sequencing of Ottowia sp.</title>
        <authorList>
            <person name="Kim S.-J."/>
            <person name="Heo J."/>
            <person name="Kwon S.-W."/>
        </authorList>
    </citation>
    <scope>NUCLEOTIDE SEQUENCE [LARGE SCALE GENOMIC DNA]</scope>
    <source>
        <strain evidence="7 8">KADR8-3</strain>
    </source>
</reference>
<dbReference type="Pfam" id="PF07992">
    <property type="entry name" value="Pyr_redox_2"/>
    <property type="match status" value="1"/>
</dbReference>
<evidence type="ECO:0000256" key="5">
    <source>
        <dbReference type="ARBA" id="ARBA00023002"/>
    </source>
</evidence>
<comment type="cofactor">
    <cofactor evidence="1">
        <name>FAD</name>
        <dbReference type="ChEBI" id="CHEBI:57692"/>
    </cofactor>
</comment>
<keyword evidence="3" id="KW-0285">Flavoprotein</keyword>
<dbReference type="Proteomes" id="UP000239709">
    <property type="component" value="Chromosome"/>
</dbReference>
<evidence type="ECO:0000313" key="8">
    <source>
        <dbReference type="Proteomes" id="UP000239709"/>
    </source>
</evidence>
<protein>
    <submittedName>
        <fullName evidence="7">FAD-dependent oxidoreductase</fullName>
    </submittedName>
</protein>
<evidence type="ECO:0000256" key="1">
    <source>
        <dbReference type="ARBA" id="ARBA00001974"/>
    </source>
</evidence>
<keyword evidence="8" id="KW-1185">Reference proteome</keyword>
<dbReference type="PRINTS" id="PR00411">
    <property type="entry name" value="PNDRDTASEI"/>
</dbReference>
<evidence type="ECO:0000256" key="4">
    <source>
        <dbReference type="ARBA" id="ARBA00022827"/>
    </source>
</evidence>
<dbReference type="GO" id="GO:0019646">
    <property type="term" value="P:aerobic electron transport chain"/>
    <property type="evidence" value="ECO:0007669"/>
    <property type="project" value="TreeGrafter"/>
</dbReference>
<feature type="domain" description="FAD/NAD(P)-binding" evidence="6">
    <location>
        <begin position="15"/>
        <end position="358"/>
    </location>
</feature>
<keyword evidence="4" id="KW-0274">FAD</keyword>
<dbReference type="GO" id="GO:0003955">
    <property type="term" value="F:NAD(P)H dehydrogenase (quinone) activity"/>
    <property type="evidence" value="ECO:0007669"/>
    <property type="project" value="TreeGrafter"/>
</dbReference>
<dbReference type="PRINTS" id="PR00368">
    <property type="entry name" value="FADPNR"/>
</dbReference>
<sequence>MAEREPTPPTGSAHQIVIVGGGAGGLELATRLGDTLGRRGQVAVTLVDRARTHVWKPKLHEIAAGSMNMDAHELDYLAQAHWHHFQYRTGEMTGLDRARRQIHLAPYIDDEGRQVIAARSLPYDTLVMAVGSLTNDFGTPGVAQHAIKLETAPDARLFNQRLVNAALRAHSRADQDAAGDGHPDTPRHLRVAIIGAGATGVELAAELHHTMRELVSYGMQSIQIERDLRIDLIEAAERVLPGLPPRLSAATEELLRGLGVQVHTNARVASVEAHTVVLADGQRIDADLIVWAAGVKAPAFLADLDGLETNRINQLVVRPTLQTTRDAHIFALGDCAACPWLGTDKTVPPRAQAAHQQASFMLGQIKRLLAGQPLRHYQYRDFGSLVSLGEYSTVGNLMGALVGGNMVFEGFFAKLMYKSLYKQHELALHGFTKVALDTLARTITRRTEPHVKLH</sequence>
<evidence type="ECO:0000256" key="2">
    <source>
        <dbReference type="ARBA" id="ARBA00005272"/>
    </source>
</evidence>
<proteinExistence type="inferred from homology"/>
<dbReference type="SUPFAM" id="SSF51905">
    <property type="entry name" value="FAD/NAD(P)-binding domain"/>
    <property type="match status" value="1"/>
</dbReference>
<dbReference type="OrthoDB" id="9781621at2"/>
<dbReference type="RefSeq" id="WP_106702527.1">
    <property type="nucleotide sequence ID" value="NZ_CP027666.1"/>
</dbReference>
<accession>A0A2S0MDY1</accession>
<gene>
    <name evidence="7" type="ORF">C6570_06695</name>
</gene>
<dbReference type="AlphaFoldDB" id="A0A2S0MDY1"/>
<dbReference type="InterPro" id="IPR051169">
    <property type="entry name" value="NADH-Q_oxidoreductase"/>
</dbReference>
<dbReference type="PANTHER" id="PTHR42913:SF3">
    <property type="entry name" value="64 KDA MITOCHONDRIAL NADH DEHYDROGENASE (EUROFUNG)"/>
    <property type="match status" value="1"/>
</dbReference>
<dbReference type="InterPro" id="IPR023753">
    <property type="entry name" value="FAD/NAD-binding_dom"/>
</dbReference>
<dbReference type="KEGG" id="otk:C6570_06695"/>
<comment type="similarity">
    <text evidence="2">Belongs to the NADH dehydrogenase family.</text>
</comment>
<organism evidence="7 8">
    <name type="scientific">Ottowia oryzae</name>
    <dbReference type="NCBI Taxonomy" id="2109914"/>
    <lineage>
        <taxon>Bacteria</taxon>
        <taxon>Pseudomonadati</taxon>
        <taxon>Pseudomonadota</taxon>
        <taxon>Betaproteobacteria</taxon>
        <taxon>Burkholderiales</taxon>
        <taxon>Comamonadaceae</taxon>
        <taxon>Ottowia</taxon>
    </lineage>
</organism>
<evidence type="ECO:0000256" key="3">
    <source>
        <dbReference type="ARBA" id="ARBA00022630"/>
    </source>
</evidence>
<dbReference type="Gene3D" id="3.50.50.100">
    <property type="match status" value="1"/>
</dbReference>
<dbReference type="PANTHER" id="PTHR42913">
    <property type="entry name" value="APOPTOSIS-INDUCING FACTOR 1"/>
    <property type="match status" value="1"/>
</dbReference>
<name>A0A2S0MDY1_9BURK</name>
<keyword evidence="5" id="KW-0560">Oxidoreductase</keyword>